<dbReference type="EMBL" id="CP012382">
    <property type="protein sequence ID" value="AKZ55655.1"/>
    <property type="molecule type" value="Genomic_DNA"/>
</dbReference>
<organism evidence="2 3">
    <name type="scientific">Streptomyces ambofaciens (strain ATCC 23877 / 3486 / DSM 40053 / JCM 4204 / NBRC 12836 / NRRL B-2516)</name>
    <dbReference type="NCBI Taxonomy" id="278992"/>
    <lineage>
        <taxon>Bacteria</taxon>
        <taxon>Bacillati</taxon>
        <taxon>Actinomycetota</taxon>
        <taxon>Actinomycetes</taxon>
        <taxon>Kitasatosporales</taxon>
        <taxon>Streptomycetaceae</taxon>
        <taxon>Streptomyces</taxon>
    </lineage>
</organism>
<reference evidence="3" key="1">
    <citation type="journal article" date="2015" name="J. Biotechnol.">
        <title>Complete genome sequence of Streptomyces ambofaciens ATCC 23877, the spiramycin producer.</title>
        <authorList>
            <person name="Thibessard A."/>
            <person name="Haas D."/>
            <person name="Gerbaud C."/>
            <person name="Aigle B."/>
            <person name="Lautru S."/>
            <person name="Pernodet J.L."/>
            <person name="Leblond P."/>
        </authorList>
    </citation>
    <scope>NUCLEOTIDE SEQUENCE [LARGE SCALE GENOMIC DNA]</scope>
    <source>
        <strain evidence="3">ATCC 23877 / 3486 / DSM 40053 / JCM 4204 / NBRC 12836 / NRRL B-2516</strain>
    </source>
</reference>
<feature type="region of interest" description="Disordered" evidence="1">
    <location>
        <begin position="276"/>
        <end position="295"/>
    </location>
</feature>
<feature type="region of interest" description="Disordered" evidence="1">
    <location>
        <begin position="1"/>
        <end position="34"/>
    </location>
</feature>
<sequence>MRTVLGERSKTARRGPLEVPKTDRSGHRPGGRGARPLRLAGALVHLLDQVLVLPLHDRSLQLQAGGDLPVLDVEVAGQQTELLDGLPALETLVELLDVAVDHLDGHGRRDDLGVGLALQAVLLRPLHDRDLVEGDERRAEVPVGAVDQDVGDVGADRLELALDLGRRDVLAAGGLDQVLLAVGDAQVAVGRELADVAGVEPAVALQHLGGLLGQLVVALHDAGAAQQDLAVVRDAHLGAGQRLADRAGAVGLAGIDEGRGGGLGEAVPLQDVDAGAGEEEADLRGEGGRAGHAGPQAAAEGLADLGVDELVGDGVLGAQAGRGARGAGALEVVLGDLRVLAGDPGGPLEDLVLGSAAGAGLGGDAVVDLLEDARDGRHVGRLHDRQVLDDLVDAAVDGGDVTGFDLAGGEHLAEDVREGQPQVLHVVLGDQAGRGDRLRHVRPVVVRETHPLGAAGGAGGVDEGGELVLGERAHPLPDQLRVRLQTGRTPALQVVEGQHPVLAGVGTGRVDHHDVGELGQLAALLPRLGELGGVLRDQDPALGVGEDVRRLLGVGLRVDRGRRGARAHDAEVGEDPLQPGGGGEGHALLGLHTEFDQSGRDGVDAFGGLGPGQRLPVVRALTRGRRHRVAVRLGVRRGRHPLQEESRHGGRTVLDQCLCVAHDILRGPATARLAQVRLDFTLGRCWGNGSDGCPITCLTHE</sequence>
<dbReference type="KEGG" id="samb:SAM23877_2606"/>
<evidence type="ECO:0000256" key="1">
    <source>
        <dbReference type="SAM" id="MobiDB-lite"/>
    </source>
</evidence>
<evidence type="ECO:0000313" key="2">
    <source>
        <dbReference type="EMBL" id="AKZ55655.1"/>
    </source>
</evidence>
<dbReference type="Proteomes" id="UP000061018">
    <property type="component" value="Chromosome"/>
</dbReference>
<feature type="compositionally biased region" description="Basic and acidic residues" evidence="1">
    <location>
        <begin position="1"/>
        <end position="10"/>
    </location>
</feature>
<dbReference type="AlphaFoldDB" id="A0A0K2ARA3"/>
<protein>
    <submittedName>
        <fullName evidence="2">Uncharacterized protein</fullName>
    </submittedName>
</protein>
<proteinExistence type="predicted"/>
<evidence type="ECO:0000313" key="3">
    <source>
        <dbReference type="Proteomes" id="UP000061018"/>
    </source>
</evidence>
<accession>A0A0K2ARA3</accession>
<name>A0A0K2ARA3_STRA7</name>
<gene>
    <name evidence="2" type="ORF">SAM23877_2606</name>
</gene>